<evidence type="ECO:0000313" key="5">
    <source>
        <dbReference type="EMBL" id="OGD78578.1"/>
    </source>
</evidence>
<protein>
    <recommendedName>
        <fullName evidence="4">Large ribosomal subunit protein uL13</fullName>
    </recommendedName>
</protein>
<evidence type="ECO:0000256" key="3">
    <source>
        <dbReference type="ARBA" id="ARBA00023274"/>
    </source>
</evidence>
<dbReference type="AlphaFoldDB" id="A0A1F5FFY3"/>
<comment type="function">
    <text evidence="4">This protein is one of the early assembly proteins of the 50S ribosomal subunit, although it is not seen to bind rRNA by itself. It is important during the early stages of 50S assembly.</text>
</comment>
<dbReference type="STRING" id="1817816.A2Y64_02870"/>
<dbReference type="NCBIfam" id="TIGR01066">
    <property type="entry name" value="rplM_bact"/>
    <property type="match status" value="1"/>
</dbReference>
<sequence length="144" mass="16148">MGTFQKKLADVERAWHLLDAAEAPLGRVATRVAGLLRGKHKAYWAPHLDAGDFVVVVNAARVKLTGRKLEQKFHRHHSGYPGGLKSTPYAEIMERHPDLAVHWAVAGMVPKNHLGRKMLKRLRVYAGPEHRHQAQKPAVYTLEG</sequence>
<name>A0A1F5FFY3_9BACT</name>
<gene>
    <name evidence="4" type="primary">rplM</name>
    <name evidence="5" type="ORF">A2Y64_02870</name>
</gene>
<reference evidence="5 6" key="1">
    <citation type="journal article" date="2016" name="Nat. Commun.">
        <title>Thousands of microbial genomes shed light on interconnected biogeochemical processes in an aquifer system.</title>
        <authorList>
            <person name="Anantharaman K."/>
            <person name="Brown C.T."/>
            <person name="Hug L.A."/>
            <person name="Sharon I."/>
            <person name="Castelle C.J."/>
            <person name="Probst A.J."/>
            <person name="Thomas B.C."/>
            <person name="Singh A."/>
            <person name="Wilkins M.J."/>
            <person name="Karaoz U."/>
            <person name="Brodie E.L."/>
            <person name="Williams K.H."/>
            <person name="Hubbard S.S."/>
            <person name="Banfield J.F."/>
        </authorList>
    </citation>
    <scope>NUCLEOTIDE SEQUENCE [LARGE SCALE GENOMIC DNA]</scope>
</reference>
<dbReference type="InterPro" id="IPR005823">
    <property type="entry name" value="Ribosomal_uL13_bac-type"/>
</dbReference>
<dbReference type="PIRSF" id="PIRSF002181">
    <property type="entry name" value="Ribosomal_L13"/>
    <property type="match status" value="1"/>
</dbReference>
<dbReference type="CDD" id="cd00392">
    <property type="entry name" value="Ribosomal_L13"/>
    <property type="match status" value="1"/>
</dbReference>
<proteinExistence type="inferred from homology"/>
<keyword evidence="3 4" id="KW-0687">Ribonucleoprotein</keyword>
<dbReference type="PANTHER" id="PTHR11545">
    <property type="entry name" value="RIBOSOMAL PROTEIN L13"/>
    <property type="match status" value="1"/>
</dbReference>
<comment type="subunit">
    <text evidence="4">Part of the 50S ribosomal subunit.</text>
</comment>
<dbReference type="GO" id="GO:0017148">
    <property type="term" value="P:negative regulation of translation"/>
    <property type="evidence" value="ECO:0007669"/>
    <property type="project" value="TreeGrafter"/>
</dbReference>
<accession>A0A1F5FFY3</accession>
<dbReference type="GO" id="GO:0006412">
    <property type="term" value="P:translation"/>
    <property type="evidence" value="ECO:0007669"/>
    <property type="project" value="UniProtKB-UniRule"/>
</dbReference>
<dbReference type="Proteomes" id="UP000177187">
    <property type="component" value="Unassembled WGS sequence"/>
</dbReference>
<evidence type="ECO:0000256" key="1">
    <source>
        <dbReference type="ARBA" id="ARBA00006227"/>
    </source>
</evidence>
<dbReference type="InterPro" id="IPR005822">
    <property type="entry name" value="Ribosomal_uL13"/>
</dbReference>
<organism evidence="5 6">
    <name type="scientific">Candidatus Coatesbacteria bacterium RBG_13_66_14</name>
    <dbReference type="NCBI Taxonomy" id="1817816"/>
    <lineage>
        <taxon>Bacteria</taxon>
        <taxon>Candidatus Coatesiibacteriota</taxon>
    </lineage>
</organism>
<dbReference type="SUPFAM" id="SSF52161">
    <property type="entry name" value="Ribosomal protein L13"/>
    <property type="match status" value="1"/>
</dbReference>
<dbReference type="GO" id="GO:0022625">
    <property type="term" value="C:cytosolic large ribosomal subunit"/>
    <property type="evidence" value="ECO:0007669"/>
    <property type="project" value="TreeGrafter"/>
</dbReference>
<dbReference type="PANTHER" id="PTHR11545:SF2">
    <property type="entry name" value="LARGE RIBOSOMAL SUBUNIT PROTEIN UL13M"/>
    <property type="match status" value="1"/>
</dbReference>
<dbReference type="InterPro" id="IPR036899">
    <property type="entry name" value="Ribosomal_uL13_sf"/>
</dbReference>
<comment type="caution">
    <text evidence="5">The sequence shown here is derived from an EMBL/GenBank/DDBJ whole genome shotgun (WGS) entry which is preliminary data.</text>
</comment>
<keyword evidence="2 4" id="KW-0689">Ribosomal protein</keyword>
<comment type="similarity">
    <text evidence="1 4">Belongs to the universal ribosomal protein uL13 family.</text>
</comment>
<dbReference type="GO" id="GO:0003729">
    <property type="term" value="F:mRNA binding"/>
    <property type="evidence" value="ECO:0007669"/>
    <property type="project" value="TreeGrafter"/>
</dbReference>
<dbReference type="HAMAP" id="MF_01366">
    <property type="entry name" value="Ribosomal_uL13"/>
    <property type="match status" value="1"/>
</dbReference>
<dbReference type="Gene3D" id="3.90.1180.10">
    <property type="entry name" value="Ribosomal protein L13"/>
    <property type="match status" value="1"/>
</dbReference>
<evidence type="ECO:0000256" key="4">
    <source>
        <dbReference type="HAMAP-Rule" id="MF_01366"/>
    </source>
</evidence>
<evidence type="ECO:0000313" key="6">
    <source>
        <dbReference type="Proteomes" id="UP000177187"/>
    </source>
</evidence>
<dbReference type="EMBL" id="MFAF01000031">
    <property type="protein sequence ID" value="OGD78578.1"/>
    <property type="molecule type" value="Genomic_DNA"/>
</dbReference>
<dbReference type="GO" id="GO:0003735">
    <property type="term" value="F:structural constituent of ribosome"/>
    <property type="evidence" value="ECO:0007669"/>
    <property type="project" value="InterPro"/>
</dbReference>
<evidence type="ECO:0000256" key="2">
    <source>
        <dbReference type="ARBA" id="ARBA00022980"/>
    </source>
</evidence>
<dbReference type="Pfam" id="PF00572">
    <property type="entry name" value="Ribosomal_L13"/>
    <property type="match status" value="1"/>
</dbReference>